<reference evidence="2" key="2">
    <citation type="submission" date="2015-07" db="EMBL/GenBank/DDBJ databases">
        <authorList>
            <person name="Noorani M."/>
        </authorList>
    </citation>
    <scope>NUCLEOTIDE SEQUENCE</scope>
    <source>
        <strain evidence="2">Yugu1</strain>
    </source>
</reference>
<dbReference type="PANTHER" id="PTHR38926:SF69">
    <property type="entry name" value="F-BOX DOMAIN-CONTAINING PROTEIN"/>
    <property type="match status" value="1"/>
</dbReference>
<dbReference type="OrthoDB" id="10584372at2759"/>
<dbReference type="PANTHER" id="PTHR38926">
    <property type="entry name" value="F-BOX DOMAIN CONTAINING PROTEIN, EXPRESSED"/>
    <property type="match status" value="1"/>
</dbReference>
<feature type="region of interest" description="Disordered" evidence="1">
    <location>
        <begin position="1"/>
        <end position="21"/>
    </location>
</feature>
<reference evidence="2" key="1">
    <citation type="journal article" date="2012" name="Nat. Biotechnol.">
        <title>Reference genome sequence of the model plant Setaria.</title>
        <authorList>
            <person name="Bennetzen J.L."/>
            <person name="Schmutz J."/>
            <person name="Wang H."/>
            <person name="Percifield R."/>
            <person name="Hawkins J."/>
            <person name="Pontaroli A.C."/>
            <person name="Estep M."/>
            <person name="Feng L."/>
            <person name="Vaughn J.N."/>
            <person name="Grimwood J."/>
            <person name="Jenkins J."/>
            <person name="Barry K."/>
            <person name="Lindquist E."/>
            <person name="Hellsten U."/>
            <person name="Deshpande S."/>
            <person name="Wang X."/>
            <person name="Wu X."/>
            <person name="Mitros T."/>
            <person name="Triplett J."/>
            <person name="Yang X."/>
            <person name="Ye C.Y."/>
            <person name="Mauro-Herrera M."/>
            <person name="Wang L."/>
            <person name="Li P."/>
            <person name="Sharma M."/>
            <person name="Sharma R."/>
            <person name="Ronald P.C."/>
            <person name="Panaud O."/>
            <person name="Kellogg E.A."/>
            <person name="Brutnell T.P."/>
            <person name="Doust A.N."/>
            <person name="Tuskan G.A."/>
            <person name="Rokhsar D."/>
            <person name="Devos K.M."/>
        </authorList>
    </citation>
    <scope>NUCLEOTIDE SEQUENCE [LARGE SCALE GENOMIC DNA]</scope>
    <source>
        <strain evidence="2">Yugu1</strain>
    </source>
</reference>
<dbReference type="EMBL" id="CM003530">
    <property type="protein sequence ID" value="RCV18628.1"/>
    <property type="molecule type" value="Genomic_DNA"/>
</dbReference>
<organism evidence="2">
    <name type="scientific">Setaria italica</name>
    <name type="common">Foxtail millet</name>
    <name type="synonym">Panicum italicum</name>
    <dbReference type="NCBI Taxonomy" id="4555"/>
    <lineage>
        <taxon>Eukaryota</taxon>
        <taxon>Viridiplantae</taxon>
        <taxon>Streptophyta</taxon>
        <taxon>Embryophyta</taxon>
        <taxon>Tracheophyta</taxon>
        <taxon>Spermatophyta</taxon>
        <taxon>Magnoliopsida</taxon>
        <taxon>Liliopsida</taxon>
        <taxon>Poales</taxon>
        <taxon>Poaceae</taxon>
        <taxon>PACMAD clade</taxon>
        <taxon>Panicoideae</taxon>
        <taxon>Panicodae</taxon>
        <taxon>Paniceae</taxon>
        <taxon>Cenchrinae</taxon>
        <taxon>Setaria</taxon>
    </lineage>
</organism>
<sequence length="203" mass="21597">MATASSSVTPQPPPATGCAGLPHDVLRSVFIRLGRGSTSSSGAPGPPAPRCGASRHEPALWRRIDLTPPAVDEVGMDDSDAGAKSLEDPTTVTTPSATGCSTRTLAAADAEVKYHHAAMGWKEMERAAVDRSAGRCEAFCGRVDDDVLLYLADRAPSLRSRRVTSSHRDVSSEAFSELINKFPLLEELELVLSDLILKVKSDK</sequence>
<accession>A0A368QLK1</accession>
<evidence type="ECO:0000256" key="1">
    <source>
        <dbReference type="SAM" id="MobiDB-lite"/>
    </source>
</evidence>
<dbReference type="AlphaFoldDB" id="A0A368QLK1"/>
<feature type="region of interest" description="Disordered" evidence="1">
    <location>
        <begin position="35"/>
        <end position="55"/>
    </location>
</feature>
<feature type="compositionally biased region" description="Polar residues" evidence="1">
    <location>
        <begin position="88"/>
        <end position="98"/>
    </location>
</feature>
<evidence type="ECO:0008006" key="3">
    <source>
        <dbReference type="Google" id="ProtNLM"/>
    </source>
</evidence>
<dbReference type="STRING" id="4555.A0A368QLK1"/>
<name>A0A368QLK1_SETIT</name>
<gene>
    <name evidence="2" type="ORF">SETIT_3G317000v2</name>
</gene>
<evidence type="ECO:0000313" key="2">
    <source>
        <dbReference type="EMBL" id="RCV18628.1"/>
    </source>
</evidence>
<protein>
    <recommendedName>
        <fullName evidence="3">F-box domain-containing protein</fullName>
    </recommendedName>
</protein>
<feature type="region of interest" description="Disordered" evidence="1">
    <location>
        <begin position="77"/>
        <end position="98"/>
    </location>
</feature>
<proteinExistence type="predicted"/>